<dbReference type="Gene3D" id="3.40.50.2300">
    <property type="match status" value="1"/>
</dbReference>
<organism evidence="6 7">
    <name type="scientific">Sphingobium indicum (strain DSM 16412 / CCM 7286 / MTCC 6364 / B90A)</name>
    <dbReference type="NCBI Taxonomy" id="861109"/>
    <lineage>
        <taxon>Bacteria</taxon>
        <taxon>Pseudomonadati</taxon>
        <taxon>Pseudomonadota</taxon>
        <taxon>Alphaproteobacteria</taxon>
        <taxon>Sphingomonadales</taxon>
        <taxon>Sphingomonadaceae</taxon>
        <taxon>Sphingobium</taxon>
    </lineage>
</organism>
<dbReference type="GO" id="GO:0005829">
    <property type="term" value="C:cytosol"/>
    <property type="evidence" value="ECO:0007669"/>
    <property type="project" value="TreeGrafter"/>
</dbReference>
<dbReference type="RefSeq" id="WP_007684258.1">
    <property type="nucleotide sequence ID" value="NZ_CP013070.1"/>
</dbReference>
<keyword evidence="3" id="KW-0597">Phosphoprotein</keyword>
<proteinExistence type="predicted"/>
<reference evidence="6 7" key="1">
    <citation type="journal article" date="2012" name="J. Bacteriol.">
        <title>Genome sequence of Sphingobium indicum B90A, a hexachlorocyclohexane-degrading bacterium.</title>
        <authorList>
            <person name="Anand S."/>
            <person name="Sangwan N."/>
            <person name="Lata P."/>
            <person name="Kaur J."/>
            <person name="Dua A."/>
            <person name="Singh A.K."/>
            <person name="Verma M."/>
            <person name="Kaur J."/>
            <person name="Khurana J.P."/>
            <person name="Khurana P."/>
            <person name="Mathur S."/>
            <person name="Lal R."/>
        </authorList>
    </citation>
    <scope>NUCLEOTIDE SEQUENCE [LARGE SCALE GENOMIC DNA]</scope>
    <source>
        <strain evidence="7">DSM 16412 / CCM 7286 / MTCC 6364 / B90A</strain>
    </source>
</reference>
<dbReference type="EMBL" id="CP013070">
    <property type="protein sequence ID" value="APL93529.1"/>
    <property type="molecule type" value="Genomic_DNA"/>
</dbReference>
<sequence length="428" mass="45766">MNAPWKPGASGQRDPFHAFVCDDHSFDLLRVVAAEMGWAPEKVNKGGMRNAVQSLSITASPQILFIDMSESGDPLNDINSLAEVCEPGTVVIAAGQVNDVRLYRDLLASGIQDYLLKPFGADQLRDALAQAQAVFFAPRDAGPERPHMTAAVIGTRGGVGASSIATSLAWLLSDKQKRPTALLDLDVHFGTNALAMDLEPGRGLTDAIENPSRIDGLFIERAMVRASDTLAILSAEAPISQPLLTDGGAFYQLLEEFRAAFECSVIDLPRAMLIQHPHLMSDVNVTVVVTELTLAAARDSIRILSWLKTNAPQSRVLVVANRVHPGAPEISRKDFEQSIERKVDVLIPFDLKVASQAAKLGKTLAETAKGSKVGAACNTLMDAVVGAAEDAEADEGRPTASKKGDSLLGKISDLKSMIPSRRKDKASA</sequence>
<dbReference type="AlphaFoldDB" id="A0A1L5BKZ3"/>
<evidence type="ECO:0000256" key="1">
    <source>
        <dbReference type="ARBA" id="ARBA00022741"/>
    </source>
</evidence>
<evidence type="ECO:0000313" key="7">
    <source>
        <dbReference type="Proteomes" id="UP000004550"/>
    </source>
</evidence>
<name>A0A1L5BKZ3_SPHIB</name>
<dbReference type="GO" id="GO:0000160">
    <property type="term" value="P:phosphorelay signal transduction system"/>
    <property type="evidence" value="ECO:0007669"/>
    <property type="project" value="InterPro"/>
</dbReference>
<evidence type="ECO:0000259" key="5">
    <source>
        <dbReference type="PROSITE" id="PS50110"/>
    </source>
</evidence>
<keyword evidence="1" id="KW-0547">Nucleotide-binding</keyword>
<dbReference type="GO" id="GO:0009898">
    <property type="term" value="C:cytoplasmic side of plasma membrane"/>
    <property type="evidence" value="ECO:0007669"/>
    <property type="project" value="TreeGrafter"/>
</dbReference>
<keyword evidence="2" id="KW-0067">ATP-binding</keyword>
<dbReference type="GeneID" id="29274015"/>
<feature type="modified residue" description="4-aspartylphosphate" evidence="3">
    <location>
        <position position="67"/>
    </location>
</feature>
<evidence type="ECO:0000313" key="6">
    <source>
        <dbReference type="EMBL" id="APL93529.1"/>
    </source>
</evidence>
<feature type="domain" description="Response regulatory" evidence="5">
    <location>
        <begin position="17"/>
        <end position="132"/>
    </location>
</feature>
<gene>
    <name evidence="6" type="ORF">SIDU_02765</name>
</gene>
<evidence type="ECO:0000256" key="3">
    <source>
        <dbReference type="PROSITE-ProRule" id="PRU00169"/>
    </source>
</evidence>
<dbReference type="KEGG" id="sinb:SIDU_02765"/>
<protein>
    <submittedName>
        <fullName evidence="6">Pilus assembly protein CpaE</fullName>
    </submittedName>
</protein>
<dbReference type="InterPro" id="IPR027417">
    <property type="entry name" value="P-loop_NTPase"/>
</dbReference>
<accession>A0A1L5BKZ3</accession>
<dbReference type="GO" id="GO:0005524">
    <property type="term" value="F:ATP binding"/>
    <property type="evidence" value="ECO:0007669"/>
    <property type="project" value="UniProtKB-KW"/>
</dbReference>
<dbReference type="InterPro" id="IPR001789">
    <property type="entry name" value="Sig_transdc_resp-reg_receiver"/>
</dbReference>
<dbReference type="GO" id="GO:0051782">
    <property type="term" value="P:negative regulation of cell division"/>
    <property type="evidence" value="ECO:0007669"/>
    <property type="project" value="TreeGrafter"/>
</dbReference>
<dbReference type="GO" id="GO:0016887">
    <property type="term" value="F:ATP hydrolysis activity"/>
    <property type="evidence" value="ECO:0007669"/>
    <property type="project" value="TreeGrafter"/>
</dbReference>
<dbReference type="PANTHER" id="PTHR43384">
    <property type="entry name" value="SEPTUM SITE-DETERMINING PROTEIN MIND HOMOLOG, CHLOROPLASTIC-RELATED"/>
    <property type="match status" value="1"/>
</dbReference>
<dbReference type="Gene3D" id="3.40.50.300">
    <property type="entry name" value="P-loop containing nucleotide triphosphate hydrolases"/>
    <property type="match status" value="1"/>
</dbReference>
<dbReference type="PANTHER" id="PTHR43384:SF6">
    <property type="entry name" value="SEPTUM SITE-DETERMINING PROTEIN MIND HOMOLOG, CHLOROPLASTIC"/>
    <property type="match status" value="1"/>
</dbReference>
<dbReference type="PROSITE" id="PS50110">
    <property type="entry name" value="RESPONSE_REGULATORY"/>
    <property type="match status" value="1"/>
</dbReference>
<dbReference type="SUPFAM" id="SSF52540">
    <property type="entry name" value="P-loop containing nucleoside triphosphate hydrolases"/>
    <property type="match status" value="1"/>
</dbReference>
<dbReference type="SUPFAM" id="SSF52172">
    <property type="entry name" value="CheY-like"/>
    <property type="match status" value="1"/>
</dbReference>
<evidence type="ECO:0000256" key="4">
    <source>
        <dbReference type="SAM" id="MobiDB-lite"/>
    </source>
</evidence>
<feature type="compositionally biased region" description="Basic and acidic residues" evidence="4">
    <location>
        <begin position="394"/>
        <end position="405"/>
    </location>
</feature>
<dbReference type="InterPro" id="IPR011006">
    <property type="entry name" value="CheY-like_superfamily"/>
</dbReference>
<dbReference type="InterPro" id="IPR050625">
    <property type="entry name" value="ParA/MinD_ATPase"/>
</dbReference>
<dbReference type="Proteomes" id="UP000004550">
    <property type="component" value="Chromosome"/>
</dbReference>
<evidence type="ECO:0000256" key="2">
    <source>
        <dbReference type="ARBA" id="ARBA00022840"/>
    </source>
</evidence>
<feature type="region of interest" description="Disordered" evidence="4">
    <location>
        <begin position="389"/>
        <end position="428"/>
    </location>
</feature>